<protein>
    <recommendedName>
        <fullName evidence="1">FAR1 domain-containing protein</fullName>
    </recommendedName>
</protein>
<dbReference type="HOGENOM" id="CLU_987466_0_0_1"/>
<reference evidence="2 3" key="1">
    <citation type="submission" date="2014-02" db="EMBL/GenBank/DDBJ databases">
        <title>Single nucleus genome sequencing reveals high similarity among nuclei of an endomycorrhizal fungus.</title>
        <authorList>
            <person name="Lin K."/>
            <person name="Geurts R."/>
            <person name="Zhang Z."/>
            <person name="Limpens E."/>
            <person name="Saunders D.G."/>
            <person name="Mu D."/>
            <person name="Pang E."/>
            <person name="Cao H."/>
            <person name="Cha H."/>
            <person name="Lin T."/>
            <person name="Zhou Q."/>
            <person name="Shang Y."/>
            <person name="Li Y."/>
            <person name="Ivanov S."/>
            <person name="Sharma T."/>
            <person name="Velzen R.V."/>
            <person name="Ruijter N.D."/>
            <person name="Aanen D.K."/>
            <person name="Win J."/>
            <person name="Kamoun S."/>
            <person name="Bisseling T."/>
            <person name="Huang S."/>
        </authorList>
    </citation>
    <scope>NUCLEOTIDE SEQUENCE [LARGE SCALE GENOMIC DNA]</scope>
    <source>
        <strain evidence="3">DAOM197198w</strain>
    </source>
</reference>
<dbReference type="InterPro" id="IPR004330">
    <property type="entry name" value="FAR1_DNA_bnd_dom"/>
</dbReference>
<name>A0A015J5C0_RHIIW</name>
<evidence type="ECO:0000313" key="3">
    <source>
        <dbReference type="Proteomes" id="UP000022910"/>
    </source>
</evidence>
<dbReference type="EMBL" id="JEMT01022895">
    <property type="protein sequence ID" value="EXX64712.1"/>
    <property type="molecule type" value="Genomic_DNA"/>
</dbReference>
<dbReference type="Pfam" id="PF03101">
    <property type="entry name" value="FAR1"/>
    <property type="match status" value="1"/>
</dbReference>
<organism evidence="2 3">
    <name type="scientific">Rhizophagus irregularis (strain DAOM 197198w)</name>
    <name type="common">Glomus intraradices</name>
    <dbReference type="NCBI Taxonomy" id="1432141"/>
    <lineage>
        <taxon>Eukaryota</taxon>
        <taxon>Fungi</taxon>
        <taxon>Fungi incertae sedis</taxon>
        <taxon>Mucoromycota</taxon>
        <taxon>Glomeromycotina</taxon>
        <taxon>Glomeromycetes</taxon>
        <taxon>Glomerales</taxon>
        <taxon>Glomeraceae</taxon>
        <taxon>Rhizophagus</taxon>
    </lineage>
</organism>
<dbReference type="Proteomes" id="UP000022910">
    <property type="component" value="Unassembled WGS sequence"/>
</dbReference>
<sequence length="282" mass="32479">MEPSFESFNTTTSETHLFNNISNYPSITMSLPLDNTQPPFNQVSSLPPLDIEGTNLIQYGEAISHLQSYPTLDEGMNFPNFKIAIHYCIEFGRFNGFSVRKKRVEKNNDDSIRSRCIDCEYSGRIRDNNKIMIRNKGSKKTKCSWHINLFQPLNVNYVKITKFVNTHNHELLPDNTLFAPQFCGLSEDIKSDIEHYVKCDVMDLPTIRSLLKLKFPNQFMLSQDLLNYIQKIKREFGNSGNDGATLLNELFIMQKNGPSFIVIPQVDPFISRLNGIFWMTSD</sequence>
<accession>A0A015J5C0</accession>
<keyword evidence="3" id="KW-1185">Reference proteome</keyword>
<dbReference type="AlphaFoldDB" id="A0A015J5C0"/>
<feature type="domain" description="FAR1" evidence="1">
    <location>
        <begin position="90"/>
        <end position="173"/>
    </location>
</feature>
<evidence type="ECO:0000313" key="2">
    <source>
        <dbReference type="EMBL" id="EXX64712.1"/>
    </source>
</evidence>
<evidence type="ECO:0000259" key="1">
    <source>
        <dbReference type="Pfam" id="PF03101"/>
    </source>
</evidence>
<gene>
    <name evidence="2" type="ORF">RirG_140180</name>
</gene>
<dbReference type="PANTHER" id="PTHR47718">
    <property type="entry name" value="OS01G0519700 PROTEIN"/>
    <property type="match status" value="1"/>
</dbReference>
<proteinExistence type="predicted"/>
<comment type="caution">
    <text evidence="2">The sequence shown here is derived from an EMBL/GenBank/DDBJ whole genome shotgun (WGS) entry which is preliminary data.</text>
</comment>